<protein>
    <recommendedName>
        <fullName evidence="3">Hook-length control protein FliK</fullName>
    </recommendedName>
</protein>
<dbReference type="AlphaFoldDB" id="A0A1N7IKT1"/>
<evidence type="ECO:0000313" key="1">
    <source>
        <dbReference type="EMBL" id="SIS37699.1"/>
    </source>
</evidence>
<gene>
    <name evidence="1" type="ORF">SAMN05421687_101425</name>
</gene>
<dbReference type="OrthoDB" id="2351076at2"/>
<sequence length="661" mass="71942">MKPSMQNMFQSLQKVQKATPPSLNAGKVINGKVTELLPGNKAIVDIGGRQVNARLETSLTKGGNYLFQVQAQKNPVHLKVVSNEAKGNETVSLQKWMQAHGIKVNSQTMAFAKSLMDKQIPFNAQELKQAFSILQSSKNPLTSTVLKEMFERQLPIRTSVFQALSAGKQNQLGALFGQLSNRGNPFPPATRAAALLSSIVPSAGRGNFPQVAGQKLSNEVQNDNRQSFQLLKQAGALPPSETFGNFKSKVILQNMAGSSTGSPPGADTLMRNMQGAVAPQNDHRVASQSSLQRLFPVTAAFSFSENKSLMAEGTAEKIQGLFRQQAPLSGSEQQQLSRWSGQFSRIFQSDGNAKPSPALLQSFVNNHQQLTEQGSFSKLMTALTGAEKSSVQKMLGQISGEAAKSVHSNSGQTSNGTMVRMMEGAVARIDQALQSQVPSSLQKTLTEWTALSQRETPLPVQERLLLQVKAFQQLSGLDDEAVLRQNNSSPESSMKSGLLSLITDLSASKGEAGRNMLHFFNSMQMTASQENSHSLQFTLQFPGQLLETEKDIHVNVDGRKSEDGTIDPDHCHILFYLDLQSLKETVIDMQVQNRGVQVTVFNENEELTGIADGFEEKLQKGLENAGYSLVSLQVKNSGKEIPGKIPSSVTTSTYEGVDFRI</sequence>
<dbReference type="Proteomes" id="UP000187608">
    <property type="component" value="Unassembled WGS sequence"/>
</dbReference>
<evidence type="ECO:0000313" key="2">
    <source>
        <dbReference type="Proteomes" id="UP000187608"/>
    </source>
</evidence>
<proteinExistence type="predicted"/>
<reference evidence="2" key="1">
    <citation type="submission" date="2017-01" db="EMBL/GenBank/DDBJ databases">
        <authorList>
            <person name="Varghese N."/>
            <person name="Submissions S."/>
        </authorList>
    </citation>
    <scope>NUCLEOTIDE SEQUENCE [LARGE SCALE GENOMIC DNA]</scope>
    <source>
        <strain evidence="2">DSM 23127</strain>
    </source>
</reference>
<dbReference type="STRING" id="570947.SAMN05421687_101425"/>
<dbReference type="EMBL" id="FTOC01000001">
    <property type="protein sequence ID" value="SIS37699.1"/>
    <property type="molecule type" value="Genomic_DNA"/>
</dbReference>
<evidence type="ECO:0008006" key="3">
    <source>
        <dbReference type="Google" id="ProtNLM"/>
    </source>
</evidence>
<name>A0A1N7IKT1_9BACI</name>
<dbReference type="RefSeq" id="WP_076556685.1">
    <property type="nucleotide sequence ID" value="NZ_FTOC01000001.1"/>
</dbReference>
<organism evidence="1 2">
    <name type="scientific">Salimicrobium flavidum</name>
    <dbReference type="NCBI Taxonomy" id="570947"/>
    <lineage>
        <taxon>Bacteria</taxon>
        <taxon>Bacillati</taxon>
        <taxon>Bacillota</taxon>
        <taxon>Bacilli</taxon>
        <taxon>Bacillales</taxon>
        <taxon>Bacillaceae</taxon>
        <taxon>Salimicrobium</taxon>
    </lineage>
</organism>
<keyword evidence="2" id="KW-1185">Reference proteome</keyword>
<accession>A0A1N7IKT1</accession>